<sequence length="186" mass="21545">MSIETSRRLSRTRREYQVVTVCIPSHRAQSMSSCTSPHIVHMGNISIHLPHHHHHRQVHTHPSHARLHLSHNDANPSKILQPTRSSLPKVLLGAQRNNYFHFYFYLFIFFFSSFSLSRLFLSFFFSSFPSVDNTFLLSLLYFLFLSFPSFHSQTDNLSLCLLLHKPNSTSPCFLSQICSKTLCFSS</sequence>
<feature type="transmembrane region" description="Helical" evidence="1">
    <location>
        <begin position="133"/>
        <end position="150"/>
    </location>
</feature>
<gene>
    <name evidence="2" type="ORF">TCM_012458</name>
</gene>
<evidence type="ECO:0000313" key="3">
    <source>
        <dbReference type="Proteomes" id="UP000026915"/>
    </source>
</evidence>
<evidence type="ECO:0000313" key="2">
    <source>
        <dbReference type="EMBL" id="EOY21116.1"/>
    </source>
</evidence>
<feature type="transmembrane region" description="Helical" evidence="1">
    <location>
        <begin position="102"/>
        <end position="121"/>
    </location>
</feature>
<protein>
    <submittedName>
        <fullName evidence="2">Uncharacterized protein</fullName>
    </submittedName>
</protein>
<keyword evidence="3" id="KW-1185">Reference proteome</keyword>
<dbReference type="InParanoid" id="A0A061FV38"/>
<organism evidence="2 3">
    <name type="scientific">Theobroma cacao</name>
    <name type="common">Cacao</name>
    <name type="synonym">Cocoa</name>
    <dbReference type="NCBI Taxonomy" id="3641"/>
    <lineage>
        <taxon>Eukaryota</taxon>
        <taxon>Viridiplantae</taxon>
        <taxon>Streptophyta</taxon>
        <taxon>Embryophyta</taxon>
        <taxon>Tracheophyta</taxon>
        <taxon>Spermatophyta</taxon>
        <taxon>Magnoliopsida</taxon>
        <taxon>eudicotyledons</taxon>
        <taxon>Gunneridae</taxon>
        <taxon>Pentapetalae</taxon>
        <taxon>rosids</taxon>
        <taxon>malvids</taxon>
        <taxon>Malvales</taxon>
        <taxon>Malvaceae</taxon>
        <taxon>Byttnerioideae</taxon>
        <taxon>Theobroma</taxon>
    </lineage>
</organism>
<reference evidence="2 3" key="1">
    <citation type="journal article" date="2013" name="Genome Biol.">
        <title>The genome sequence of the most widely cultivated cacao type and its use to identify candidate genes regulating pod color.</title>
        <authorList>
            <person name="Motamayor J.C."/>
            <person name="Mockaitis K."/>
            <person name="Schmutz J."/>
            <person name="Haiminen N."/>
            <person name="Iii D.L."/>
            <person name="Cornejo O."/>
            <person name="Findley S.D."/>
            <person name="Zheng P."/>
            <person name="Utro F."/>
            <person name="Royaert S."/>
            <person name="Saski C."/>
            <person name="Jenkins J."/>
            <person name="Podicheti R."/>
            <person name="Zhao M."/>
            <person name="Scheffler B.E."/>
            <person name="Stack J.C."/>
            <person name="Feltus F.A."/>
            <person name="Mustiga G.M."/>
            <person name="Amores F."/>
            <person name="Phillips W."/>
            <person name="Marelli J.P."/>
            <person name="May G.D."/>
            <person name="Shapiro H."/>
            <person name="Ma J."/>
            <person name="Bustamante C.D."/>
            <person name="Schnell R.J."/>
            <person name="Main D."/>
            <person name="Gilbert D."/>
            <person name="Parida L."/>
            <person name="Kuhn D.N."/>
        </authorList>
    </citation>
    <scope>NUCLEOTIDE SEQUENCE [LARGE SCALE GENOMIC DNA]</scope>
    <source>
        <strain evidence="3">cv. Matina 1-6</strain>
    </source>
</reference>
<dbReference type="AlphaFoldDB" id="A0A061FV38"/>
<evidence type="ECO:0000256" key="1">
    <source>
        <dbReference type="SAM" id="Phobius"/>
    </source>
</evidence>
<keyword evidence="1" id="KW-0812">Transmembrane</keyword>
<proteinExistence type="predicted"/>
<name>A0A061FV38_THECC</name>
<dbReference type="EMBL" id="CM001881">
    <property type="protein sequence ID" value="EOY21116.1"/>
    <property type="molecule type" value="Genomic_DNA"/>
</dbReference>
<keyword evidence="1" id="KW-1133">Transmembrane helix</keyword>
<keyword evidence="1" id="KW-0472">Membrane</keyword>
<accession>A0A061FV38</accession>
<dbReference type="HOGENOM" id="CLU_1456927_0_0_1"/>
<dbReference type="Gramene" id="EOY21116">
    <property type="protein sequence ID" value="EOY21116"/>
    <property type="gene ID" value="TCM_012458"/>
</dbReference>
<dbReference type="Proteomes" id="UP000026915">
    <property type="component" value="Chromosome 3"/>
</dbReference>